<feature type="region of interest" description="Disordered" evidence="1">
    <location>
        <begin position="1"/>
        <end position="43"/>
    </location>
</feature>
<name>A0ABN2VJJ1_9ACTN</name>
<protein>
    <submittedName>
        <fullName evidence="2">Uncharacterized protein</fullName>
    </submittedName>
</protein>
<accession>A0ABN2VJJ1</accession>
<feature type="compositionally biased region" description="Polar residues" evidence="1">
    <location>
        <begin position="23"/>
        <end position="34"/>
    </location>
</feature>
<sequence>MLDATACPSSRPSRTSPAPVSSQDDSIPSTTTEDPFTAPPLPTLAIHPLLQVVRNKGYDGGRRAGPQ</sequence>
<organism evidence="2 3">
    <name type="scientific">Streptomyces albiaxialis</name>
    <dbReference type="NCBI Taxonomy" id="329523"/>
    <lineage>
        <taxon>Bacteria</taxon>
        <taxon>Bacillati</taxon>
        <taxon>Actinomycetota</taxon>
        <taxon>Actinomycetes</taxon>
        <taxon>Kitasatosporales</taxon>
        <taxon>Streptomycetaceae</taxon>
        <taxon>Streptomyces</taxon>
    </lineage>
</organism>
<comment type="caution">
    <text evidence="2">The sequence shown here is derived from an EMBL/GenBank/DDBJ whole genome shotgun (WGS) entry which is preliminary data.</text>
</comment>
<feature type="compositionally biased region" description="Low complexity" evidence="1">
    <location>
        <begin position="8"/>
        <end position="22"/>
    </location>
</feature>
<gene>
    <name evidence="2" type="ORF">GCM10009801_07430</name>
</gene>
<proteinExistence type="predicted"/>
<dbReference type="Proteomes" id="UP001500016">
    <property type="component" value="Unassembled WGS sequence"/>
</dbReference>
<evidence type="ECO:0000256" key="1">
    <source>
        <dbReference type="SAM" id="MobiDB-lite"/>
    </source>
</evidence>
<keyword evidence="3" id="KW-1185">Reference proteome</keyword>
<reference evidence="2 3" key="1">
    <citation type="journal article" date="2019" name="Int. J. Syst. Evol. Microbiol.">
        <title>The Global Catalogue of Microorganisms (GCM) 10K type strain sequencing project: providing services to taxonomists for standard genome sequencing and annotation.</title>
        <authorList>
            <consortium name="The Broad Institute Genomics Platform"/>
            <consortium name="The Broad Institute Genome Sequencing Center for Infectious Disease"/>
            <person name="Wu L."/>
            <person name="Ma J."/>
        </authorList>
    </citation>
    <scope>NUCLEOTIDE SEQUENCE [LARGE SCALE GENOMIC DNA]</scope>
    <source>
        <strain evidence="2 3">JCM 15478</strain>
    </source>
</reference>
<dbReference type="EMBL" id="BAAAPE010000001">
    <property type="protein sequence ID" value="GAA2063517.1"/>
    <property type="molecule type" value="Genomic_DNA"/>
</dbReference>
<evidence type="ECO:0000313" key="2">
    <source>
        <dbReference type="EMBL" id="GAA2063517.1"/>
    </source>
</evidence>
<evidence type="ECO:0000313" key="3">
    <source>
        <dbReference type="Proteomes" id="UP001500016"/>
    </source>
</evidence>